<dbReference type="Gene3D" id="3.90.550.10">
    <property type="entry name" value="Spore Coat Polysaccharide Biosynthesis Protein SpsA, Chain A"/>
    <property type="match status" value="1"/>
</dbReference>
<protein>
    <recommendedName>
        <fullName evidence="2">Glycosyltransferase 2-like domain-containing protein</fullName>
    </recommendedName>
</protein>
<dbReference type="SUPFAM" id="SSF53448">
    <property type="entry name" value="Nucleotide-diphospho-sugar transferases"/>
    <property type="match status" value="1"/>
</dbReference>
<evidence type="ECO:0000313" key="3">
    <source>
        <dbReference type="EMBL" id="GAA2151895.1"/>
    </source>
</evidence>
<gene>
    <name evidence="3" type="ORF">GCM10009727_57250</name>
</gene>
<name>A0ABN3A1M9_9ACTN</name>
<organism evidence="3 4">
    <name type="scientific">Actinomadura napierensis</name>
    <dbReference type="NCBI Taxonomy" id="267854"/>
    <lineage>
        <taxon>Bacteria</taxon>
        <taxon>Bacillati</taxon>
        <taxon>Actinomycetota</taxon>
        <taxon>Actinomycetes</taxon>
        <taxon>Streptosporangiales</taxon>
        <taxon>Thermomonosporaceae</taxon>
        <taxon>Actinomadura</taxon>
    </lineage>
</organism>
<dbReference type="CDD" id="cd00761">
    <property type="entry name" value="Glyco_tranf_GTA_type"/>
    <property type="match status" value="1"/>
</dbReference>
<dbReference type="PANTHER" id="PTHR22916:SF3">
    <property type="entry name" value="UDP-GLCNAC:BETAGAL BETA-1,3-N-ACETYLGLUCOSAMINYLTRANSFERASE-LIKE PROTEIN 1"/>
    <property type="match status" value="1"/>
</dbReference>
<feature type="compositionally biased region" description="Pro residues" evidence="1">
    <location>
        <begin position="558"/>
        <end position="567"/>
    </location>
</feature>
<dbReference type="InterPro" id="IPR001173">
    <property type="entry name" value="Glyco_trans_2-like"/>
</dbReference>
<dbReference type="InterPro" id="IPR029044">
    <property type="entry name" value="Nucleotide-diphossugar_trans"/>
</dbReference>
<feature type="domain" description="Glycosyltransferase 2-like" evidence="2">
    <location>
        <begin position="8"/>
        <end position="140"/>
    </location>
</feature>
<evidence type="ECO:0000256" key="1">
    <source>
        <dbReference type="SAM" id="MobiDB-lite"/>
    </source>
</evidence>
<dbReference type="PANTHER" id="PTHR22916">
    <property type="entry name" value="GLYCOSYLTRANSFERASE"/>
    <property type="match status" value="1"/>
</dbReference>
<feature type="region of interest" description="Disordered" evidence="1">
    <location>
        <begin position="539"/>
        <end position="567"/>
    </location>
</feature>
<comment type="caution">
    <text evidence="3">The sequence shown here is derived from an EMBL/GenBank/DDBJ whole genome shotgun (WGS) entry which is preliminary data.</text>
</comment>
<dbReference type="Pfam" id="PF00535">
    <property type="entry name" value="Glycos_transf_2"/>
    <property type="match status" value="1"/>
</dbReference>
<evidence type="ECO:0000259" key="2">
    <source>
        <dbReference type="Pfam" id="PF00535"/>
    </source>
</evidence>
<dbReference type="RefSeq" id="WP_344273725.1">
    <property type="nucleotide sequence ID" value="NZ_BAAAMR010000058.1"/>
</dbReference>
<accession>A0ABN3A1M9</accession>
<dbReference type="Proteomes" id="UP001501020">
    <property type="component" value="Unassembled WGS sequence"/>
</dbReference>
<evidence type="ECO:0000313" key="4">
    <source>
        <dbReference type="Proteomes" id="UP001501020"/>
    </source>
</evidence>
<dbReference type="EMBL" id="BAAAMR010000058">
    <property type="protein sequence ID" value="GAA2151895.1"/>
    <property type="molecule type" value="Genomic_DNA"/>
</dbReference>
<reference evidence="3 4" key="1">
    <citation type="journal article" date="2019" name="Int. J. Syst. Evol. Microbiol.">
        <title>The Global Catalogue of Microorganisms (GCM) 10K type strain sequencing project: providing services to taxonomists for standard genome sequencing and annotation.</title>
        <authorList>
            <consortium name="The Broad Institute Genomics Platform"/>
            <consortium name="The Broad Institute Genome Sequencing Center for Infectious Disease"/>
            <person name="Wu L."/>
            <person name="Ma J."/>
        </authorList>
    </citation>
    <scope>NUCLEOTIDE SEQUENCE [LARGE SCALE GENOMIC DNA]</scope>
    <source>
        <strain evidence="3 4">JCM 13850</strain>
    </source>
</reference>
<proteinExistence type="predicted"/>
<keyword evidence="4" id="KW-1185">Reference proteome</keyword>
<sequence length="567" mass="60982">MLPDPDVTVVVVARDDPRRLARAVRSALEQSLPGVEVVIVGEAGGGPAARAVPRLVAGASDRVRAFALPERSGGDGRARNLGLRYARGRYVMFLDGGDTLDPHACKTMVTAAAQAGADLVAGRCVRVSRDGERTRFPRLHQERRLHCGILDAPELLDDAVAAGKCYRRAFLDREGLRFLDRLRHADLLFTARAYAAAKAIVVVPDRAYNRFAGPGPLPCTDLGDFADRLEILRRTGAMLRARGAEPLARRVEARFVGRVLPRCLRELRCREPGHREAFVELARSYLAELDETLVEEAGRIPAIAALMVLEGRADAAMAAADYAPRGAGKPVLAIEPVERDGRVYWPGAHLSTPLGRRVLDITDLGIATAPLGALRLGGRVTRMCRAGRALRVSGTVVNPLGRIGPGTELGGVLEIRDRHREGRVFEVPATVRLRDGEITWEAVFVPETAIRPTGLADRSWGLWLRLDAGASTVEVRLTSDGTAHRGLVLPVRPRLTRLAGDRLEAYVAETGELALRIAAGGWPARAALPALRRAARSRLGGAAGGRTGREDPAGDPVSGPPARPAVR</sequence>